<dbReference type="InterPro" id="IPR017907">
    <property type="entry name" value="Znf_RING_CS"/>
</dbReference>
<keyword evidence="13" id="KW-0812">Transmembrane</keyword>
<dbReference type="SMART" id="SM00184">
    <property type="entry name" value="RING"/>
    <property type="match status" value="1"/>
</dbReference>
<dbReference type="InterPro" id="IPR001841">
    <property type="entry name" value="Znf_RING"/>
</dbReference>
<dbReference type="EMBL" id="JAEPRB010000141">
    <property type="protein sequence ID" value="KAG2220429.1"/>
    <property type="molecule type" value="Genomic_DNA"/>
</dbReference>
<dbReference type="GO" id="GO:0006511">
    <property type="term" value="P:ubiquitin-dependent protein catabolic process"/>
    <property type="evidence" value="ECO:0007669"/>
    <property type="project" value="InterPro"/>
</dbReference>
<accession>A0A8H7S0I4</accession>
<sequence>MNETVTRDVDHNDNNDTTTTTTSNSPILQDVNSPIIQEPSLQQEQEEPLLQENRSSHVNESDIPTTTTTTMAASVSSQTPNDSDPIIPERKRSQFSYNSNELRRRHGGKAVVAGEGRTTAVTNNNSNDNDNDNNNNEDESSSGTTTEEASSSHNHNQHSNGNSGFYECNICFDTATHPVLTLCGHLFCWSCIAQWLNAQSRNPTCPVCKAGCGKDKVIPVYGRGREEKDPRTDPSIPTRPAGQRPPPLRDPNQPGTSFFGQPFRGTMYNAGSNVAISAGIGLFPLGITLNIPATTNGLHGQNAQSSFLSRLILMVIILFLAAIIFY</sequence>
<feature type="transmembrane region" description="Helical" evidence="13">
    <location>
        <begin position="307"/>
        <end position="325"/>
    </location>
</feature>
<dbReference type="UniPathway" id="UPA00143"/>
<dbReference type="PROSITE" id="PS00518">
    <property type="entry name" value="ZF_RING_1"/>
    <property type="match status" value="1"/>
</dbReference>
<evidence type="ECO:0000256" key="9">
    <source>
        <dbReference type="ARBA" id="ARBA00022833"/>
    </source>
</evidence>
<evidence type="ECO:0000256" key="11">
    <source>
        <dbReference type="PROSITE-ProRule" id="PRU00175"/>
    </source>
</evidence>
<keyword evidence="7 11" id="KW-0863">Zinc-finger</keyword>
<dbReference type="AlphaFoldDB" id="A0A8H7S0I4"/>
<gene>
    <name evidence="15" type="ORF">INT45_000654</name>
</gene>
<evidence type="ECO:0000256" key="13">
    <source>
        <dbReference type="SAM" id="Phobius"/>
    </source>
</evidence>
<evidence type="ECO:0000256" key="8">
    <source>
        <dbReference type="ARBA" id="ARBA00022786"/>
    </source>
</evidence>
<comment type="catalytic activity">
    <reaction evidence="1">
        <text>S-ubiquitinyl-[E2 ubiquitin-conjugating enzyme]-L-cysteine + [acceptor protein]-L-lysine = [E2 ubiquitin-conjugating enzyme]-L-cysteine + N(6)-ubiquitinyl-[acceptor protein]-L-lysine.</text>
        <dbReference type="EC" id="2.3.2.27"/>
    </reaction>
</comment>
<keyword evidence="13" id="KW-1133">Transmembrane helix</keyword>
<dbReference type="SUPFAM" id="SSF57850">
    <property type="entry name" value="RING/U-box"/>
    <property type="match status" value="1"/>
</dbReference>
<dbReference type="GO" id="GO:0061630">
    <property type="term" value="F:ubiquitin protein ligase activity"/>
    <property type="evidence" value="ECO:0007669"/>
    <property type="project" value="UniProtKB-EC"/>
</dbReference>
<dbReference type="InterPro" id="IPR018957">
    <property type="entry name" value="Znf_C3HC4_RING-type"/>
</dbReference>
<evidence type="ECO:0000256" key="6">
    <source>
        <dbReference type="ARBA" id="ARBA00022723"/>
    </source>
</evidence>
<evidence type="ECO:0000256" key="5">
    <source>
        <dbReference type="ARBA" id="ARBA00022679"/>
    </source>
</evidence>
<dbReference type="InterPro" id="IPR013083">
    <property type="entry name" value="Znf_RING/FYVE/PHD"/>
</dbReference>
<evidence type="ECO:0000256" key="2">
    <source>
        <dbReference type="ARBA" id="ARBA00004308"/>
    </source>
</evidence>
<dbReference type="GO" id="GO:0016567">
    <property type="term" value="P:protein ubiquitination"/>
    <property type="evidence" value="ECO:0007669"/>
    <property type="project" value="UniProtKB-UniPathway"/>
</dbReference>
<name>A0A8H7S0I4_9FUNG</name>
<protein>
    <recommendedName>
        <fullName evidence="4">RING-type E3 ubiquitin transferase</fullName>
        <ecNumber evidence="4">2.3.2.27</ecNumber>
    </recommendedName>
</protein>
<evidence type="ECO:0000256" key="7">
    <source>
        <dbReference type="ARBA" id="ARBA00022771"/>
    </source>
</evidence>
<dbReference type="Gene3D" id="3.30.40.10">
    <property type="entry name" value="Zinc/RING finger domain, C3HC4 (zinc finger)"/>
    <property type="match status" value="1"/>
</dbReference>
<comment type="subcellular location">
    <subcellularLocation>
        <location evidence="2">Endomembrane system</location>
    </subcellularLocation>
</comment>
<feature type="compositionally biased region" description="Low complexity" evidence="12">
    <location>
        <begin position="141"/>
        <end position="159"/>
    </location>
</feature>
<reference evidence="15 16" key="1">
    <citation type="submission" date="2020-12" db="EMBL/GenBank/DDBJ databases">
        <title>Metabolic potential, ecology and presence of endohyphal bacteria is reflected in genomic diversity of Mucoromycotina.</title>
        <authorList>
            <person name="Muszewska A."/>
            <person name="Okrasinska A."/>
            <person name="Steczkiewicz K."/>
            <person name="Drgas O."/>
            <person name="Orlowska M."/>
            <person name="Perlinska-Lenart U."/>
            <person name="Aleksandrzak-Piekarczyk T."/>
            <person name="Szatraj K."/>
            <person name="Zielenkiewicz U."/>
            <person name="Pilsyk S."/>
            <person name="Malc E."/>
            <person name="Mieczkowski P."/>
            <person name="Kruszewska J.S."/>
            <person name="Biernat P."/>
            <person name="Pawlowska J."/>
        </authorList>
    </citation>
    <scope>NUCLEOTIDE SEQUENCE [LARGE SCALE GENOMIC DNA]</scope>
    <source>
        <strain evidence="15 16">CBS 142.35</strain>
    </source>
</reference>
<evidence type="ECO:0000256" key="10">
    <source>
        <dbReference type="ARBA" id="ARBA00023136"/>
    </source>
</evidence>
<dbReference type="Proteomes" id="UP000646827">
    <property type="component" value="Unassembled WGS sequence"/>
</dbReference>
<evidence type="ECO:0000313" key="16">
    <source>
        <dbReference type="Proteomes" id="UP000646827"/>
    </source>
</evidence>
<evidence type="ECO:0000256" key="3">
    <source>
        <dbReference type="ARBA" id="ARBA00004906"/>
    </source>
</evidence>
<dbReference type="InterPro" id="IPR045103">
    <property type="entry name" value="RNF5/RNF185-like"/>
</dbReference>
<keyword evidence="5" id="KW-0808">Transferase</keyword>
<evidence type="ECO:0000256" key="4">
    <source>
        <dbReference type="ARBA" id="ARBA00012483"/>
    </source>
</evidence>
<evidence type="ECO:0000256" key="1">
    <source>
        <dbReference type="ARBA" id="ARBA00000900"/>
    </source>
</evidence>
<feature type="compositionally biased region" description="Low complexity" evidence="12">
    <location>
        <begin position="34"/>
        <end position="43"/>
    </location>
</feature>
<keyword evidence="6" id="KW-0479">Metal-binding</keyword>
<feature type="compositionally biased region" description="Polar residues" evidence="12">
    <location>
        <begin position="71"/>
        <end position="82"/>
    </location>
</feature>
<comment type="pathway">
    <text evidence="3">Protein modification; protein ubiquitination.</text>
</comment>
<keyword evidence="10 13" id="KW-0472">Membrane</keyword>
<dbReference type="PANTHER" id="PTHR12313">
    <property type="entry name" value="E3 UBIQUITIN-PROTEIN LIGASE RNF5-RELATED"/>
    <property type="match status" value="1"/>
</dbReference>
<evidence type="ECO:0000259" key="14">
    <source>
        <dbReference type="PROSITE" id="PS50089"/>
    </source>
</evidence>
<evidence type="ECO:0000256" key="12">
    <source>
        <dbReference type="SAM" id="MobiDB-lite"/>
    </source>
</evidence>
<proteinExistence type="predicted"/>
<dbReference type="GO" id="GO:0008270">
    <property type="term" value="F:zinc ion binding"/>
    <property type="evidence" value="ECO:0007669"/>
    <property type="project" value="UniProtKB-KW"/>
</dbReference>
<feature type="compositionally biased region" description="Basic and acidic residues" evidence="12">
    <location>
        <begin position="1"/>
        <end position="14"/>
    </location>
</feature>
<dbReference type="OrthoDB" id="6270329at2759"/>
<feature type="compositionally biased region" description="Basic and acidic residues" evidence="12">
    <location>
        <begin position="222"/>
        <end position="232"/>
    </location>
</feature>
<evidence type="ECO:0000313" key="15">
    <source>
        <dbReference type="EMBL" id="KAG2220429.1"/>
    </source>
</evidence>
<dbReference type="PROSITE" id="PS50089">
    <property type="entry name" value="ZF_RING_2"/>
    <property type="match status" value="1"/>
</dbReference>
<feature type="compositionally biased region" description="Acidic residues" evidence="12">
    <location>
        <begin position="129"/>
        <end position="140"/>
    </location>
</feature>
<comment type="caution">
    <text evidence="15">The sequence shown here is derived from an EMBL/GenBank/DDBJ whole genome shotgun (WGS) entry which is preliminary data.</text>
</comment>
<feature type="compositionally biased region" description="Low complexity" evidence="12">
    <location>
        <begin position="15"/>
        <end position="25"/>
    </location>
</feature>
<keyword evidence="16" id="KW-1185">Reference proteome</keyword>
<keyword evidence="9" id="KW-0862">Zinc</keyword>
<keyword evidence="8" id="KW-0833">Ubl conjugation pathway</keyword>
<feature type="domain" description="RING-type" evidence="14">
    <location>
        <begin position="168"/>
        <end position="209"/>
    </location>
</feature>
<feature type="region of interest" description="Disordered" evidence="12">
    <location>
        <begin position="1"/>
        <end position="159"/>
    </location>
</feature>
<organism evidence="15 16">
    <name type="scientific">Circinella minor</name>
    <dbReference type="NCBI Taxonomy" id="1195481"/>
    <lineage>
        <taxon>Eukaryota</taxon>
        <taxon>Fungi</taxon>
        <taxon>Fungi incertae sedis</taxon>
        <taxon>Mucoromycota</taxon>
        <taxon>Mucoromycotina</taxon>
        <taxon>Mucoromycetes</taxon>
        <taxon>Mucorales</taxon>
        <taxon>Lichtheimiaceae</taxon>
        <taxon>Circinella</taxon>
    </lineage>
</organism>
<feature type="region of interest" description="Disordered" evidence="12">
    <location>
        <begin position="222"/>
        <end position="256"/>
    </location>
</feature>
<dbReference type="EC" id="2.3.2.27" evidence="4"/>
<dbReference type="Pfam" id="PF00097">
    <property type="entry name" value="zf-C3HC4"/>
    <property type="match status" value="1"/>
</dbReference>
<dbReference type="GO" id="GO:0005783">
    <property type="term" value="C:endoplasmic reticulum"/>
    <property type="evidence" value="ECO:0007669"/>
    <property type="project" value="InterPro"/>
</dbReference>